<evidence type="ECO:0000313" key="5">
    <source>
        <dbReference type="Proteomes" id="UP001324634"/>
    </source>
</evidence>
<reference evidence="4 5" key="1">
    <citation type="submission" date="2023-11" db="EMBL/GenBank/DDBJ databases">
        <title>Peredibacter starrii A3.12.</title>
        <authorList>
            <person name="Mitchell R.J."/>
        </authorList>
    </citation>
    <scope>NUCLEOTIDE SEQUENCE [LARGE SCALE GENOMIC DNA]</scope>
    <source>
        <strain evidence="4 5">A3.12</strain>
    </source>
</reference>
<keyword evidence="2" id="KW-0560">Oxidoreductase</keyword>
<evidence type="ECO:0000313" key="4">
    <source>
        <dbReference type="EMBL" id="WPU66616.1"/>
    </source>
</evidence>
<protein>
    <submittedName>
        <fullName evidence="4">SDR family oxidoreductase</fullName>
    </submittedName>
</protein>
<dbReference type="Gene3D" id="3.40.50.720">
    <property type="entry name" value="NAD(P)-binding Rossmann-like Domain"/>
    <property type="match status" value="1"/>
</dbReference>
<dbReference type="PRINTS" id="PR00081">
    <property type="entry name" value="GDHRDH"/>
</dbReference>
<organism evidence="4 5">
    <name type="scientific">Peredibacter starrii</name>
    <dbReference type="NCBI Taxonomy" id="28202"/>
    <lineage>
        <taxon>Bacteria</taxon>
        <taxon>Pseudomonadati</taxon>
        <taxon>Bdellovibrionota</taxon>
        <taxon>Bacteriovoracia</taxon>
        <taxon>Bacteriovoracales</taxon>
        <taxon>Bacteriovoracaceae</taxon>
        <taxon>Peredibacter</taxon>
    </lineage>
</organism>
<dbReference type="RefSeq" id="WP_321399010.1">
    <property type="nucleotide sequence ID" value="NZ_CP139487.1"/>
</dbReference>
<dbReference type="SUPFAM" id="SSF51735">
    <property type="entry name" value="NAD(P)-binding Rossmann-fold domains"/>
    <property type="match status" value="1"/>
</dbReference>
<dbReference type="InterPro" id="IPR002347">
    <property type="entry name" value="SDR_fam"/>
</dbReference>
<dbReference type="Pfam" id="PF00106">
    <property type="entry name" value="adh_short"/>
    <property type="match status" value="1"/>
</dbReference>
<dbReference type="Proteomes" id="UP001324634">
    <property type="component" value="Chromosome"/>
</dbReference>
<dbReference type="PRINTS" id="PR00080">
    <property type="entry name" value="SDRFAMILY"/>
</dbReference>
<dbReference type="KEGG" id="psti:SOO65_07645"/>
<keyword evidence="5" id="KW-1185">Reference proteome</keyword>
<dbReference type="EMBL" id="CP139487">
    <property type="protein sequence ID" value="WPU66616.1"/>
    <property type="molecule type" value="Genomic_DNA"/>
</dbReference>
<dbReference type="AlphaFoldDB" id="A0AAX4HUF7"/>
<accession>A0AAX4HUF7</accession>
<dbReference type="GO" id="GO:0016491">
    <property type="term" value="F:oxidoreductase activity"/>
    <property type="evidence" value="ECO:0007669"/>
    <property type="project" value="UniProtKB-KW"/>
</dbReference>
<sequence length="243" mass="26839">MNFDNKTVLVTGANRGIGKALVEALLKKNVKKVYACSRDIKNVPDFGDSRVVLIQLDISDSTQIQNATRNARDTQILINNAGVISPGGLFDCDLKRDMEINYFSTIQMMKAFVPVLEQNPEARIINIASIASYVNFPFIAGYSASKAALYSATQAARIELRSKGIAVHAVNPGAIDTDMNKGSTMDMTSPTEVAFSILNEVEKEVEDIIPDKIGRGMYEMWERSPKELEAFSRKMYEELTAGK</sequence>
<dbReference type="PANTHER" id="PTHR44169:SF6">
    <property type="entry name" value="NADPH-DEPENDENT 1-ACYLDIHYDROXYACETONE PHOSPHATE REDUCTASE"/>
    <property type="match status" value="1"/>
</dbReference>
<dbReference type="PANTHER" id="PTHR44169">
    <property type="entry name" value="NADPH-DEPENDENT 1-ACYLDIHYDROXYACETONE PHOSPHATE REDUCTASE"/>
    <property type="match status" value="1"/>
</dbReference>
<comment type="similarity">
    <text evidence="1 3">Belongs to the short-chain dehydrogenases/reductases (SDR) family.</text>
</comment>
<dbReference type="InterPro" id="IPR036291">
    <property type="entry name" value="NAD(P)-bd_dom_sf"/>
</dbReference>
<evidence type="ECO:0000256" key="3">
    <source>
        <dbReference type="RuleBase" id="RU000363"/>
    </source>
</evidence>
<evidence type="ECO:0000256" key="2">
    <source>
        <dbReference type="ARBA" id="ARBA00023002"/>
    </source>
</evidence>
<evidence type="ECO:0000256" key="1">
    <source>
        <dbReference type="ARBA" id="ARBA00006484"/>
    </source>
</evidence>
<name>A0AAX4HUF7_9BACT</name>
<proteinExistence type="inferred from homology"/>
<gene>
    <name evidence="4" type="ORF">SOO65_07645</name>
</gene>
<dbReference type="NCBIfam" id="NF006118">
    <property type="entry name" value="PRK08264.1-4"/>
    <property type="match status" value="1"/>
</dbReference>